<dbReference type="Pfam" id="PF02518">
    <property type="entry name" value="HATPase_c"/>
    <property type="match status" value="1"/>
</dbReference>
<sequence length="677" mass="72886">MRRESEFRLLAPLVALALGAMAVFAASLLIWARQVDGEVREREIALVERGVRTNIAEIERSILPETNWDEAVVNLDNHFSAAWADANLNDYLAQNIDFEHLFVLDGDNRPLYARLHRQTVDPASYRKFHGAEPLIARVREAEAKRGPIARRNTENARQLVSRAIQASDFIAHDGAVYLVSATLVQPGFATAVPRRAYAPIVVTALKIDPASLGELQERLQLKNLRSGVGASLAGPGDAELMLPTSQGETPLYLSWTPQKPGAALTRAAALPVALVLLAFGVVGAVMIARIRKAALQFLASHRSQSEFLANMSHEIRTPLNGVNAIAAALGKTPLSASQAEMVGIIQGSGESLERLLSDVLDLSRIETGGVEVVHRPFHLGEAIRAVAAIAEVRAQEKALDVILDLDPAAETVVVGDAVRVKQVLINLVSNAVKFTHEGYVAIAVRSEGSNRWRIDVQDTGVGFDPAHKDRLFGRFEQGDRSRTRRHGGAGLGLTIAKHLVGLMGGEIDATGAPGEGATFTVRLPMAPVAAPAHDEPEIEAVAAPDRPLRVLLADDHPTNRRVVQVLFADLPVDLVCVENGEQACEAFAFQRFDLVLMDMQMPVMDGLTAVRAIRERERLRGMSHTPIVMLTANALPAHQAASLAAGADLHMAKPIEAAKLFGVLQAVADHQAVAVAA</sequence>
<keyword evidence="3 5" id="KW-0597">Phosphoprotein</keyword>
<accession>A0A840A6X8</accession>
<dbReference type="SUPFAM" id="SSF47384">
    <property type="entry name" value="Homodimeric domain of signal transducing histidine kinase"/>
    <property type="match status" value="1"/>
</dbReference>
<dbReference type="SMART" id="SM00387">
    <property type="entry name" value="HATPase_c"/>
    <property type="match status" value="1"/>
</dbReference>
<dbReference type="SMART" id="SM00448">
    <property type="entry name" value="REC"/>
    <property type="match status" value="1"/>
</dbReference>
<dbReference type="CDD" id="cd00082">
    <property type="entry name" value="HisKA"/>
    <property type="match status" value="1"/>
</dbReference>
<dbReference type="AlphaFoldDB" id="A0A840A6X8"/>
<dbReference type="InterPro" id="IPR007892">
    <property type="entry name" value="CHASE4"/>
</dbReference>
<proteinExistence type="predicted"/>
<dbReference type="Pfam" id="PF00072">
    <property type="entry name" value="Response_reg"/>
    <property type="match status" value="1"/>
</dbReference>
<feature type="transmembrane region" description="Helical" evidence="6">
    <location>
        <begin position="268"/>
        <end position="288"/>
    </location>
</feature>
<keyword evidence="9" id="KW-0418">Kinase</keyword>
<evidence type="ECO:0000256" key="3">
    <source>
        <dbReference type="ARBA" id="ARBA00022553"/>
    </source>
</evidence>
<keyword evidence="6" id="KW-0472">Membrane</keyword>
<dbReference type="SUPFAM" id="SSF52172">
    <property type="entry name" value="CheY-like"/>
    <property type="match status" value="1"/>
</dbReference>
<dbReference type="RefSeq" id="WP_183776851.1">
    <property type="nucleotide sequence ID" value="NZ_JACIDK010000009.1"/>
</dbReference>
<dbReference type="FunFam" id="3.30.565.10:FF:000010">
    <property type="entry name" value="Sensor histidine kinase RcsC"/>
    <property type="match status" value="1"/>
</dbReference>
<feature type="domain" description="Histidine kinase" evidence="7">
    <location>
        <begin position="310"/>
        <end position="527"/>
    </location>
</feature>
<keyword evidence="4" id="KW-0902">Two-component regulatory system</keyword>
<evidence type="ECO:0000256" key="2">
    <source>
        <dbReference type="ARBA" id="ARBA00012438"/>
    </source>
</evidence>
<keyword evidence="6" id="KW-0812">Transmembrane</keyword>
<evidence type="ECO:0000313" key="10">
    <source>
        <dbReference type="Proteomes" id="UP000530564"/>
    </source>
</evidence>
<dbReference type="Gene3D" id="3.40.50.2300">
    <property type="match status" value="1"/>
</dbReference>
<evidence type="ECO:0000256" key="4">
    <source>
        <dbReference type="ARBA" id="ARBA00023012"/>
    </source>
</evidence>
<reference evidence="9 10" key="1">
    <citation type="submission" date="2020-08" db="EMBL/GenBank/DDBJ databases">
        <title>Genomic Encyclopedia of Type Strains, Phase IV (KMG-IV): sequencing the most valuable type-strain genomes for metagenomic binning, comparative biology and taxonomic classification.</title>
        <authorList>
            <person name="Goeker M."/>
        </authorList>
    </citation>
    <scope>NUCLEOTIDE SEQUENCE [LARGE SCALE GENOMIC DNA]</scope>
    <source>
        <strain evidence="9 10">DSM 21793</strain>
    </source>
</reference>
<dbReference type="Proteomes" id="UP000530564">
    <property type="component" value="Unassembled WGS sequence"/>
</dbReference>
<comment type="catalytic activity">
    <reaction evidence="1">
        <text>ATP + protein L-histidine = ADP + protein N-phospho-L-histidine.</text>
        <dbReference type="EC" id="2.7.13.3"/>
    </reaction>
</comment>
<dbReference type="PANTHER" id="PTHR45339:SF1">
    <property type="entry name" value="HYBRID SIGNAL TRANSDUCTION HISTIDINE KINASE J"/>
    <property type="match status" value="1"/>
</dbReference>
<dbReference type="CDD" id="cd16922">
    <property type="entry name" value="HATPase_EvgS-ArcB-TorS-like"/>
    <property type="match status" value="1"/>
</dbReference>
<feature type="domain" description="Response regulatory" evidence="8">
    <location>
        <begin position="549"/>
        <end position="668"/>
    </location>
</feature>
<dbReference type="InterPro" id="IPR005467">
    <property type="entry name" value="His_kinase_dom"/>
</dbReference>
<dbReference type="GO" id="GO:0000155">
    <property type="term" value="F:phosphorelay sensor kinase activity"/>
    <property type="evidence" value="ECO:0007669"/>
    <property type="project" value="InterPro"/>
</dbReference>
<comment type="caution">
    <text evidence="9">The sequence shown here is derived from an EMBL/GenBank/DDBJ whole genome shotgun (WGS) entry which is preliminary data.</text>
</comment>
<dbReference type="InterPro" id="IPR036890">
    <property type="entry name" value="HATPase_C_sf"/>
</dbReference>
<dbReference type="InterPro" id="IPR003661">
    <property type="entry name" value="HisK_dim/P_dom"/>
</dbReference>
<evidence type="ECO:0000259" key="7">
    <source>
        <dbReference type="PROSITE" id="PS50109"/>
    </source>
</evidence>
<dbReference type="InterPro" id="IPR036097">
    <property type="entry name" value="HisK_dim/P_sf"/>
</dbReference>
<dbReference type="Gene3D" id="3.30.565.10">
    <property type="entry name" value="Histidine kinase-like ATPase, C-terminal domain"/>
    <property type="match status" value="1"/>
</dbReference>
<dbReference type="PANTHER" id="PTHR45339">
    <property type="entry name" value="HYBRID SIGNAL TRANSDUCTION HISTIDINE KINASE J"/>
    <property type="match status" value="1"/>
</dbReference>
<dbReference type="EC" id="2.7.13.3" evidence="2"/>
<organism evidence="9 10">
    <name type="scientific">Phenylobacterium haematophilum</name>
    <dbReference type="NCBI Taxonomy" id="98513"/>
    <lineage>
        <taxon>Bacteria</taxon>
        <taxon>Pseudomonadati</taxon>
        <taxon>Pseudomonadota</taxon>
        <taxon>Alphaproteobacteria</taxon>
        <taxon>Caulobacterales</taxon>
        <taxon>Caulobacteraceae</taxon>
        <taxon>Phenylobacterium</taxon>
    </lineage>
</organism>
<dbReference type="InterPro" id="IPR011006">
    <property type="entry name" value="CheY-like_superfamily"/>
</dbReference>
<dbReference type="InterPro" id="IPR003594">
    <property type="entry name" value="HATPase_dom"/>
</dbReference>
<evidence type="ECO:0000313" key="9">
    <source>
        <dbReference type="EMBL" id="MBB3893340.1"/>
    </source>
</evidence>
<gene>
    <name evidence="9" type="ORF">GGQ61_004082</name>
</gene>
<dbReference type="Pfam" id="PF00512">
    <property type="entry name" value="HisKA"/>
    <property type="match status" value="1"/>
</dbReference>
<dbReference type="PROSITE" id="PS50109">
    <property type="entry name" value="HIS_KIN"/>
    <property type="match status" value="1"/>
</dbReference>
<dbReference type="PROSITE" id="PS50110">
    <property type="entry name" value="RESPONSE_REGULATORY"/>
    <property type="match status" value="1"/>
</dbReference>
<evidence type="ECO:0000256" key="6">
    <source>
        <dbReference type="SAM" id="Phobius"/>
    </source>
</evidence>
<dbReference type="CDD" id="cd17546">
    <property type="entry name" value="REC_hyHK_CKI1_RcsC-like"/>
    <property type="match status" value="1"/>
</dbReference>
<dbReference type="PRINTS" id="PR00344">
    <property type="entry name" value="BCTRLSENSOR"/>
</dbReference>
<keyword evidence="10" id="KW-1185">Reference proteome</keyword>
<feature type="modified residue" description="4-aspartylphosphate" evidence="5">
    <location>
        <position position="598"/>
    </location>
</feature>
<dbReference type="InterPro" id="IPR001789">
    <property type="entry name" value="Sig_transdc_resp-reg_receiver"/>
</dbReference>
<dbReference type="Gene3D" id="1.10.287.130">
    <property type="match status" value="1"/>
</dbReference>
<evidence type="ECO:0000259" key="8">
    <source>
        <dbReference type="PROSITE" id="PS50110"/>
    </source>
</evidence>
<evidence type="ECO:0000256" key="5">
    <source>
        <dbReference type="PROSITE-ProRule" id="PRU00169"/>
    </source>
</evidence>
<protein>
    <recommendedName>
        <fullName evidence="2">histidine kinase</fullName>
        <ecNumber evidence="2">2.7.13.3</ecNumber>
    </recommendedName>
</protein>
<dbReference type="Pfam" id="PF05228">
    <property type="entry name" value="CHASE4"/>
    <property type="match status" value="1"/>
</dbReference>
<name>A0A840A6X8_9CAUL</name>
<dbReference type="InterPro" id="IPR004358">
    <property type="entry name" value="Sig_transdc_His_kin-like_C"/>
</dbReference>
<keyword evidence="9" id="KW-0808">Transferase</keyword>
<keyword evidence="6" id="KW-1133">Transmembrane helix</keyword>
<dbReference type="SMART" id="SM00388">
    <property type="entry name" value="HisKA"/>
    <property type="match status" value="1"/>
</dbReference>
<evidence type="ECO:0000256" key="1">
    <source>
        <dbReference type="ARBA" id="ARBA00000085"/>
    </source>
</evidence>
<dbReference type="EMBL" id="JACIDK010000009">
    <property type="protein sequence ID" value="MBB3893340.1"/>
    <property type="molecule type" value="Genomic_DNA"/>
</dbReference>
<dbReference type="SUPFAM" id="SSF55874">
    <property type="entry name" value="ATPase domain of HSP90 chaperone/DNA topoisomerase II/histidine kinase"/>
    <property type="match status" value="1"/>
</dbReference>